<protein>
    <submittedName>
        <fullName evidence="1">Uncharacterized protein</fullName>
    </submittedName>
</protein>
<reference evidence="2" key="1">
    <citation type="journal article" date="2023" name="Nat. Plants">
        <title>Single-cell RNA sequencing provides a high-resolution roadmap for understanding the multicellular compartmentation of specialized metabolism.</title>
        <authorList>
            <person name="Sun S."/>
            <person name="Shen X."/>
            <person name="Li Y."/>
            <person name="Li Y."/>
            <person name="Wang S."/>
            <person name="Li R."/>
            <person name="Zhang H."/>
            <person name="Shen G."/>
            <person name="Guo B."/>
            <person name="Wei J."/>
            <person name="Xu J."/>
            <person name="St-Pierre B."/>
            <person name="Chen S."/>
            <person name="Sun C."/>
        </authorList>
    </citation>
    <scope>NUCLEOTIDE SEQUENCE [LARGE SCALE GENOMIC DNA]</scope>
</reference>
<sequence length="257" mass="29771">MISSFTNCINTGSGTFHAPCILQQVPMAKIFCQIDKTVQRRTANYKKNIWKYDDFQQSLASKFSISKLELVDAISKLGISSYFEEEIREVLNPISFPEKIMSGSHREDLYSISMWYRLLRQHGYAPSQDIFLEFMDKDGKLFLSSQDSNVKGLLELFQASNLHSEEENILKDAKLFSSKYLKKVISAYPDDHELAKQILNTLSLPLHWKVNWFNISKYIYELETENKTNFAALVDLAKLNFNMVQASHQEDLKELSR</sequence>
<comment type="caution">
    <text evidence="1">The sequence shown here is derived from an EMBL/GenBank/DDBJ whole genome shotgun (WGS) entry which is preliminary data.</text>
</comment>
<evidence type="ECO:0000313" key="1">
    <source>
        <dbReference type="EMBL" id="KAI5656879.1"/>
    </source>
</evidence>
<organism evidence="1 2">
    <name type="scientific">Catharanthus roseus</name>
    <name type="common">Madagascar periwinkle</name>
    <name type="synonym">Vinca rosea</name>
    <dbReference type="NCBI Taxonomy" id="4058"/>
    <lineage>
        <taxon>Eukaryota</taxon>
        <taxon>Viridiplantae</taxon>
        <taxon>Streptophyta</taxon>
        <taxon>Embryophyta</taxon>
        <taxon>Tracheophyta</taxon>
        <taxon>Spermatophyta</taxon>
        <taxon>Magnoliopsida</taxon>
        <taxon>eudicotyledons</taxon>
        <taxon>Gunneridae</taxon>
        <taxon>Pentapetalae</taxon>
        <taxon>asterids</taxon>
        <taxon>lamiids</taxon>
        <taxon>Gentianales</taxon>
        <taxon>Apocynaceae</taxon>
        <taxon>Rauvolfioideae</taxon>
        <taxon>Vinceae</taxon>
        <taxon>Catharanthinae</taxon>
        <taxon>Catharanthus</taxon>
    </lineage>
</organism>
<evidence type="ECO:0000313" key="2">
    <source>
        <dbReference type="Proteomes" id="UP001060085"/>
    </source>
</evidence>
<name>A0ACC0A9M5_CATRO</name>
<accession>A0ACC0A9M5</accession>
<dbReference type="EMBL" id="CM044706">
    <property type="protein sequence ID" value="KAI5656879.1"/>
    <property type="molecule type" value="Genomic_DNA"/>
</dbReference>
<dbReference type="Proteomes" id="UP001060085">
    <property type="component" value="Linkage Group LG06"/>
</dbReference>
<gene>
    <name evidence="1" type="ORF">M9H77_25672</name>
</gene>
<proteinExistence type="predicted"/>
<keyword evidence="2" id="KW-1185">Reference proteome</keyword>